<dbReference type="InterPro" id="IPR011051">
    <property type="entry name" value="RmlC_Cupin_sf"/>
</dbReference>
<accession>A0AAE3JUG1</accession>
<keyword evidence="6" id="KW-0324">Glycolysis</keyword>
<keyword evidence="10" id="KW-1185">Reference proteome</keyword>
<protein>
    <recommendedName>
        <fullName evidence="3">glucose-6-phosphate isomerase</fullName>
        <ecNumber evidence="3">5.3.1.9</ecNumber>
    </recommendedName>
</protein>
<keyword evidence="4" id="KW-0312">Gluconeogenesis</keyword>
<dbReference type="Proteomes" id="UP001200642">
    <property type="component" value="Unassembled WGS sequence"/>
</dbReference>
<comment type="caution">
    <text evidence="9">The sequence shown here is derived from an EMBL/GenBank/DDBJ whole genome shotgun (WGS) entry which is preliminary data.</text>
</comment>
<dbReference type="Gene3D" id="2.60.120.10">
    <property type="entry name" value="Jelly Rolls"/>
    <property type="match status" value="1"/>
</dbReference>
<evidence type="ECO:0000256" key="7">
    <source>
        <dbReference type="ARBA" id="ARBA00029321"/>
    </source>
</evidence>
<evidence type="ECO:0000256" key="2">
    <source>
        <dbReference type="ARBA" id="ARBA00006542"/>
    </source>
</evidence>
<dbReference type="SUPFAM" id="SSF51182">
    <property type="entry name" value="RmlC-like cupins"/>
    <property type="match status" value="1"/>
</dbReference>
<reference evidence="9" key="1">
    <citation type="submission" date="2023-02" db="EMBL/GenBank/DDBJ databases">
        <title>Genome of Flavobacteriaceae gen. nov. sp. strain F89.</title>
        <authorList>
            <person name="Wang Y."/>
        </authorList>
    </citation>
    <scope>NUCLEOTIDE SEQUENCE</scope>
    <source>
        <strain evidence="9">F89</strain>
    </source>
</reference>
<feature type="domain" description="Glucose-6-phosphate isomerase prokaryote" evidence="8">
    <location>
        <begin position="29"/>
        <end position="182"/>
    </location>
</feature>
<organism evidence="9 10">
    <name type="scientific">Cerina litoralis</name>
    <dbReference type="NCBI Taxonomy" id="2874477"/>
    <lineage>
        <taxon>Bacteria</taxon>
        <taxon>Pseudomonadati</taxon>
        <taxon>Bacteroidota</taxon>
        <taxon>Flavobacteriia</taxon>
        <taxon>Flavobacteriales</taxon>
        <taxon>Flavobacteriaceae</taxon>
        <taxon>Cerina</taxon>
    </lineage>
</organism>
<dbReference type="InterPro" id="IPR051610">
    <property type="entry name" value="GPI/OXD"/>
</dbReference>
<dbReference type="CDD" id="cd02218">
    <property type="entry name" value="cupin_PGI"/>
    <property type="match status" value="1"/>
</dbReference>
<dbReference type="EMBL" id="JAIRBC010000030">
    <property type="protein sequence ID" value="MCG2462362.1"/>
    <property type="molecule type" value="Genomic_DNA"/>
</dbReference>
<dbReference type="GO" id="GO:0006096">
    <property type="term" value="P:glycolytic process"/>
    <property type="evidence" value="ECO:0007669"/>
    <property type="project" value="UniProtKB-KW"/>
</dbReference>
<evidence type="ECO:0000256" key="1">
    <source>
        <dbReference type="ARBA" id="ARBA00004926"/>
    </source>
</evidence>
<dbReference type="EC" id="5.3.1.9" evidence="3"/>
<dbReference type="AlphaFoldDB" id="A0AAE3JUG1"/>
<dbReference type="PANTHER" id="PTHR35848:SF6">
    <property type="entry name" value="CUPIN TYPE-2 DOMAIN-CONTAINING PROTEIN"/>
    <property type="match status" value="1"/>
</dbReference>
<comment type="similarity">
    <text evidence="2">Belongs to the archaeal-type GPI family.</text>
</comment>
<name>A0AAE3JUG1_9FLAO</name>
<dbReference type="RefSeq" id="WP_317903502.1">
    <property type="nucleotide sequence ID" value="NZ_JAIRBC010000030.1"/>
</dbReference>
<dbReference type="GO" id="GO:0046872">
    <property type="term" value="F:metal ion binding"/>
    <property type="evidence" value="ECO:0007669"/>
    <property type="project" value="UniProtKB-KW"/>
</dbReference>
<dbReference type="InterPro" id="IPR014710">
    <property type="entry name" value="RmlC-like_jellyroll"/>
</dbReference>
<evidence type="ECO:0000256" key="5">
    <source>
        <dbReference type="ARBA" id="ARBA00022723"/>
    </source>
</evidence>
<dbReference type="GO" id="GO:0004347">
    <property type="term" value="F:glucose-6-phosphate isomerase activity"/>
    <property type="evidence" value="ECO:0007669"/>
    <property type="project" value="UniProtKB-EC"/>
</dbReference>
<evidence type="ECO:0000256" key="4">
    <source>
        <dbReference type="ARBA" id="ARBA00022432"/>
    </source>
</evidence>
<keyword evidence="5" id="KW-0479">Metal-binding</keyword>
<comment type="pathway">
    <text evidence="1">Carbohydrate degradation; glycolysis; D-glyceraldehyde 3-phosphate and glycerone phosphate from D-glucose: step 2/4.</text>
</comment>
<sequence>MDFKYGNPTPEIVFDAKNLSGKPIEKIERKIMDLNMIFKDKGASETMDQNQIVYEVDCYFPVENDTEGGLFFGITRIKPGKVGDEYFMTKGHFHSNRDRGEFYWGLEGEGQLLLMDEKRRARTEVIKKGSVHYIPGYIAHRVVNTGDTELSFGACWPSDAGHDYASIEEKGFSIRIVQKNGEQHIIKE</sequence>
<evidence type="ECO:0000313" key="10">
    <source>
        <dbReference type="Proteomes" id="UP001200642"/>
    </source>
</evidence>
<gene>
    <name evidence="9" type="ORF">K8352_16495</name>
</gene>
<dbReference type="PANTHER" id="PTHR35848">
    <property type="entry name" value="OXALATE-BINDING PROTEIN"/>
    <property type="match status" value="1"/>
</dbReference>
<comment type="catalytic activity">
    <reaction evidence="7">
        <text>alpha-D-glucose 6-phosphate = beta-D-fructose 6-phosphate</text>
        <dbReference type="Rhea" id="RHEA:11816"/>
        <dbReference type="ChEBI" id="CHEBI:57634"/>
        <dbReference type="ChEBI" id="CHEBI:58225"/>
        <dbReference type="EC" id="5.3.1.9"/>
    </reaction>
</comment>
<proteinExistence type="inferred from homology"/>
<dbReference type="InterPro" id="IPR010551">
    <property type="entry name" value="G6P_isomerase_prok"/>
</dbReference>
<dbReference type="Pfam" id="PF06560">
    <property type="entry name" value="GPI"/>
    <property type="match status" value="1"/>
</dbReference>
<evidence type="ECO:0000259" key="8">
    <source>
        <dbReference type="Pfam" id="PF06560"/>
    </source>
</evidence>
<evidence type="ECO:0000256" key="3">
    <source>
        <dbReference type="ARBA" id="ARBA00011952"/>
    </source>
</evidence>
<dbReference type="GO" id="GO:0005737">
    <property type="term" value="C:cytoplasm"/>
    <property type="evidence" value="ECO:0007669"/>
    <property type="project" value="InterPro"/>
</dbReference>
<evidence type="ECO:0000313" key="9">
    <source>
        <dbReference type="EMBL" id="MCG2462362.1"/>
    </source>
</evidence>
<evidence type="ECO:0000256" key="6">
    <source>
        <dbReference type="ARBA" id="ARBA00023152"/>
    </source>
</evidence>
<dbReference type="GO" id="GO:0006094">
    <property type="term" value="P:gluconeogenesis"/>
    <property type="evidence" value="ECO:0007669"/>
    <property type="project" value="UniProtKB-KW"/>
</dbReference>